<dbReference type="EMBL" id="LVXG01000003">
    <property type="protein sequence ID" value="OQP54558.1"/>
    <property type="molecule type" value="Genomic_DNA"/>
</dbReference>
<keyword evidence="2" id="KW-1185">Reference proteome</keyword>
<dbReference type="Proteomes" id="UP000192610">
    <property type="component" value="Unassembled WGS sequence"/>
</dbReference>
<evidence type="ECO:0000313" key="1">
    <source>
        <dbReference type="EMBL" id="OQP54558.1"/>
    </source>
</evidence>
<dbReference type="SUPFAM" id="SSF51735">
    <property type="entry name" value="NAD(P)-binding Rossmann-fold domains"/>
    <property type="match status" value="1"/>
</dbReference>
<gene>
    <name evidence="1" type="ORF">A4H97_21555</name>
</gene>
<dbReference type="InterPro" id="IPR036291">
    <property type="entry name" value="NAD(P)-bd_dom_sf"/>
</dbReference>
<protein>
    <submittedName>
        <fullName evidence="1">Uncharacterized protein</fullName>
    </submittedName>
</protein>
<name>A0A1V9F876_9BACT</name>
<accession>A0A1V9F876</accession>
<comment type="caution">
    <text evidence="1">The sequence shown here is derived from an EMBL/GenBank/DDBJ whole genome shotgun (WGS) entry which is preliminary data.</text>
</comment>
<evidence type="ECO:0000313" key="2">
    <source>
        <dbReference type="Proteomes" id="UP000192610"/>
    </source>
</evidence>
<dbReference type="AlphaFoldDB" id="A0A1V9F876"/>
<reference evidence="2" key="1">
    <citation type="submission" date="2016-04" db="EMBL/GenBank/DDBJ databases">
        <authorList>
            <person name="Chen L."/>
            <person name="Zhuang W."/>
            <person name="Wang G."/>
        </authorList>
    </citation>
    <scope>NUCLEOTIDE SEQUENCE [LARGE SCALE GENOMIC DNA]</scope>
    <source>
        <strain evidence="2">17621</strain>
    </source>
</reference>
<organism evidence="1 2">
    <name type="scientific">Niastella yeongjuensis</name>
    <dbReference type="NCBI Taxonomy" id="354355"/>
    <lineage>
        <taxon>Bacteria</taxon>
        <taxon>Pseudomonadati</taxon>
        <taxon>Bacteroidota</taxon>
        <taxon>Chitinophagia</taxon>
        <taxon>Chitinophagales</taxon>
        <taxon>Chitinophagaceae</taxon>
        <taxon>Niastella</taxon>
    </lineage>
</organism>
<sequence length="60" mass="6422">MSASAGVRWFMPGPDTLKTAFQGVSGVFLVTNFWEKGTDEGKQATAAVHAARDAGVKYFI</sequence>
<dbReference type="Gene3D" id="3.40.50.720">
    <property type="entry name" value="NAD(P)-binding Rossmann-like Domain"/>
    <property type="match status" value="1"/>
</dbReference>
<proteinExistence type="predicted"/>